<name>A4J6N3_DESRM</name>
<dbReference type="PANTHER" id="PTHR42983:SF1">
    <property type="entry name" value="IRON-MOLYBDENUM PROTEIN"/>
    <property type="match status" value="1"/>
</dbReference>
<dbReference type="InterPro" id="IPR036105">
    <property type="entry name" value="DiNase_FeMo-co_biosyn_sf"/>
</dbReference>
<dbReference type="HOGENOM" id="CLU_104194_0_0_9"/>
<organism evidence="2 3">
    <name type="scientific">Desulforamulus reducens (strain ATCC BAA-1160 / DSM 100696 / MI-1)</name>
    <name type="common">Desulfotomaculum reducens</name>
    <dbReference type="NCBI Taxonomy" id="349161"/>
    <lineage>
        <taxon>Bacteria</taxon>
        <taxon>Bacillati</taxon>
        <taxon>Bacillota</taxon>
        <taxon>Clostridia</taxon>
        <taxon>Eubacteriales</taxon>
        <taxon>Peptococcaceae</taxon>
        <taxon>Desulforamulus</taxon>
    </lineage>
</organism>
<accession>A4J6N3</accession>
<reference evidence="2 3" key="1">
    <citation type="submission" date="2007-03" db="EMBL/GenBank/DDBJ databases">
        <title>Complete sequence of Desulfotomaculum reducens MI-1.</title>
        <authorList>
            <consortium name="US DOE Joint Genome Institute"/>
            <person name="Copeland A."/>
            <person name="Lucas S."/>
            <person name="Lapidus A."/>
            <person name="Barry K."/>
            <person name="Detter J.C."/>
            <person name="Glavina del Rio T."/>
            <person name="Hammon N."/>
            <person name="Israni S."/>
            <person name="Dalin E."/>
            <person name="Tice H."/>
            <person name="Pitluck S."/>
            <person name="Sims D."/>
            <person name="Brettin T."/>
            <person name="Bruce D."/>
            <person name="Han C."/>
            <person name="Tapia R."/>
            <person name="Schmutz J."/>
            <person name="Larimer F."/>
            <person name="Land M."/>
            <person name="Hauser L."/>
            <person name="Kyrpides N."/>
            <person name="Kim E."/>
            <person name="Tebo B.M."/>
            <person name="Richardson P."/>
        </authorList>
    </citation>
    <scope>NUCLEOTIDE SEQUENCE [LARGE SCALE GENOMIC DNA]</scope>
    <source>
        <strain evidence="2 3">MI-1</strain>
    </source>
</reference>
<sequence length="124" mass="12775">MKICISSKGGSTTSVLDPRFGRAAYFILVDSDTMKTEVIENSAIASGGGAGIASGQLVVDKGVEVVITGNVGPNATKVLEASNVAVFRGVPATIEENIEKYQKGLLEKISTAVPAHFGMGSMEA</sequence>
<dbReference type="OrthoDB" id="9807451at2"/>
<evidence type="ECO:0000259" key="1">
    <source>
        <dbReference type="Pfam" id="PF02579"/>
    </source>
</evidence>
<dbReference type="AlphaFoldDB" id="A4J6N3"/>
<dbReference type="Pfam" id="PF02579">
    <property type="entry name" value="Nitro_FeMo-Co"/>
    <property type="match status" value="1"/>
</dbReference>
<evidence type="ECO:0000313" key="2">
    <source>
        <dbReference type="EMBL" id="ABO50736.1"/>
    </source>
</evidence>
<dbReference type="STRING" id="349161.Dred_2223"/>
<dbReference type="RefSeq" id="WP_011878538.1">
    <property type="nucleotide sequence ID" value="NC_009253.1"/>
</dbReference>
<dbReference type="KEGG" id="drm:Dred_2223"/>
<dbReference type="SUPFAM" id="SSF53146">
    <property type="entry name" value="Nitrogenase accessory factor-like"/>
    <property type="match status" value="1"/>
</dbReference>
<dbReference type="eggNOG" id="COG1433">
    <property type="taxonomic scope" value="Bacteria"/>
</dbReference>
<dbReference type="PANTHER" id="PTHR42983">
    <property type="entry name" value="DINITROGENASE IRON-MOLYBDENUM COFACTOR PROTEIN-RELATED"/>
    <property type="match status" value="1"/>
</dbReference>
<proteinExistence type="predicted"/>
<protein>
    <submittedName>
        <fullName evidence="2">Dinitrogenase iron-molybdenum cofactor biosynthesis</fullName>
    </submittedName>
</protein>
<feature type="domain" description="Dinitrogenase iron-molybdenum cofactor biosynthesis" evidence="1">
    <location>
        <begin position="14"/>
        <end position="103"/>
    </location>
</feature>
<dbReference type="InterPro" id="IPR033913">
    <property type="entry name" value="MTH1175_dom"/>
</dbReference>
<dbReference type="InterPro" id="IPR003731">
    <property type="entry name" value="Di-Nase_FeMo-co_biosynth"/>
</dbReference>
<evidence type="ECO:0000313" key="3">
    <source>
        <dbReference type="Proteomes" id="UP000001556"/>
    </source>
</evidence>
<dbReference type="Gene3D" id="3.30.420.130">
    <property type="entry name" value="Dinitrogenase iron-molybdenum cofactor biosynthesis domain"/>
    <property type="match status" value="1"/>
</dbReference>
<keyword evidence="3" id="KW-1185">Reference proteome</keyword>
<dbReference type="EMBL" id="CP000612">
    <property type="protein sequence ID" value="ABO50736.1"/>
    <property type="molecule type" value="Genomic_DNA"/>
</dbReference>
<dbReference type="CDD" id="cd00851">
    <property type="entry name" value="MTH1175"/>
    <property type="match status" value="1"/>
</dbReference>
<gene>
    <name evidence="2" type="ordered locus">Dred_2223</name>
</gene>
<dbReference type="Proteomes" id="UP000001556">
    <property type="component" value="Chromosome"/>
</dbReference>